<keyword evidence="1" id="KW-0812">Transmembrane</keyword>
<name>A0A4R0XU32_9MOLU</name>
<proteinExistence type="predicted"/>
<keyword evidence="1" id="KW-0472">Membrane</keyword>
<comment type="caution">
    <text evidence="2">The sequence shown here is derived from an EMBL/GenBank/DDBJ whole genome shotgun (WGS) entry which is preliminary data.</text>
</comment>
<protein>
    <submittedName>
        <fullName evidence="2">Uncharacterized protein</fullName>
    </submittedName>
</protein>
<dbReference type="AlphaFoldDB" id="A0A4R0XU32"/>
<evidence type="ECO:0000256" key="1">
    <source>
        <dbReference type="SAM" id="Phobius"/>
    </source>
</evidence>
<reference evidence="2 3" key="1">
    <citation type="submission" date="2018-02" db="EMBL/GenBank/DDBJ databases">
        <title>Mycoplasma marinum and Mycoplasma todarodis sp. nov., moderately halophilic and psychrotolerant mycoplasmas isolated from cephalopods.</title>
        <authorList>
            <person name="Viver T."/>
        </authorList>
    </citation>
    <scope>NUCLEOTIDE SEQUENCE [LARGE SCALE GENOMIC DNA]</scope>
    <source>
        <strain evidence="2 3">PE</strain>
    </source>
</reference>
<dbReference type="Proteomes" id="UP000294192">
    <property type="component" value="Unassembled WGS sequence"/>
</dbReference>
<keyword evidence="3" id="KW-1185">Reference proteome</keyword>
<dbReference type="EMBL" id="PSZO01000058">
    <property type="protein sequence ID" value="TCG10361.1"/>
    <property type="molecule type" value="Genomic_DNA"/>
</dbReference>
<evidence type="ECO:0000313" key="3">
    <source>
        <dbReference type="Proteomes" id="UP000294192"/>
    </source>
</evidence>
<feature type="transmembrane region" description="Helical" evidence="1">
    <location>
        <begin position="116"/>
        <end position="137"/>
    </location>
</feature>
<gene>
    <name evidence="2" type="ORF">C4B24_04745</name>
</gene>
<feature type="non-terminal residue" evidence="2">
    <location>
        <position position="466"/>
    </location>
</feature>
<dbReference type="RefSeq" id="WP_131599612.1">
    <property type="nucleotide sequence ID" value="NZ_PSZO01000058.1"/>
</dbReference>
<accession>A0A4R0XU32</accession>
<keyword evidence="1" id="KW-1133">Transmembrane helix</keyword>
<sequence length="466" mass="55005">MKNKKMRSRHYGAFPYITKDIVDSMVNKSYNEKGSVYVVSKEKNGKELLKNNILSEINNREIEWNTADVILDFKKYKITDYVEQISSRKFILKNENKFYIDINKNNIDKEKRNSRVTISSLAISLFTSLLSVIFIIFNKSYNVVSYSATYLIAALTIIFFILLLSGIAVWVNVRKDKGKKVTGKIIILAHCPSGIEFNDIEILEQHFSNDKNLLLVFFLSEYPENIVEKSFLYNLDDEKALHPEKDKQSYLNILKRELKFINPNKTNLKENVLKHFVGYSGTNLKFEMEKYFWKLALQESLSSKERTYPINKLNYPIHKLKSLIWFINKLEQIEQQYSKRFDDGWKKAEFELMIEESLLEVNLWKEEVIKFYCKSKIKNKTNDFIAWEIIATESWIKGTDMNSSAYSDFLANIHKISILNKSEENKDLFKFGRCAIVDNIGEFIKIIMKKDIFNFEEKYRQIWLII</sequence>
<feature type="transmembrane region" description="Helical" evidence="1">
    <location>
        <begin position="149"/>
        <end position="171"/>
    </location>
</feature>
<evidence type="ECO:0000313" key="2">
    <source>
        <dbReference type="EMBL" id="TCG10361.1"/>
    </source>
</evidence>
<organism evidence="2 3">
    <name type="scientific">Mycoplasma marinum</name>
    <dbReference type="NCBI Taxonomy" id="1937190"/>
    <lineage>
        <taxon>Bacteria</taxon>
        <taxon>Bacillati</taxon>
        <taxon>Mycoplasmatota</taxon>
        <taxon>Mollicutes</taxon>
        <taxon>Mycoplasmataceae</taxon>
        <taxon>Mycoplasma</taxon>
    </lineage>
</organism>